<sequence length="73" mass="8763">MKKDEAEKAIRGLCHEWKAQLEPAQLEHPSFTSFEAWVRAKGYGQYLEFRSRMGAGYNAELWFDQELRQVWRR</sequence>
<evidence type="ECO:0000313" key="1">
    <source>
        <dbReference type="EMBL" id="TBN54716.1"/>
    </source>
</evidence>
<dbReference type="EMBL" id="SIUB01000001">
    <property type="protein sequence ID" value="TBN54716.1"/>
    <property type="molecule type" value="Genomic_DNA"/>
</dbReference>
<organism evidence="1 2">
    <name type="scientific">Hansschlegelia quercus</name>
    <dbReference type="NCBI Taxonomy" id="2528245"/>
    <lineage>
        <taxon>Bacteria</taxon>
        <taxon>Pseudomonadati</taxon>
        <taxon>Pseudomonadota</taxon>
        <taxon>Alphaproteobacteria</taxon>
        <taxon>Hyphomicrobiales</taxon>
        <taxon>Methylopilaceae</taxon>
        <taxon>Hansschlegelia</taxon>
    </lineage>
</organism>
<protein>
    <submittedName>
        <fullName evidence="1">Uncharacterized protein</fullName>
    </submittedName>
</protein>
<comment type="caution">
    <text evidence="1">The sequence shown here is derived from an EMBL/GenBank/DDBJ whole genome shotgun (WGS) entry which is preliminary data.</text>
</comment>
<evidence type="ECO:0000313" key="2">
    <source>
        <dbReference type="Proteomes" id="UP000291613"/>
    </source>
</evidence>
<gene>
    <name evidence="1" type="ORF">EYR15_00670</name>
</gene>
<dbReference type="RefSeq" id="WP_131000968.1">
    <property type="nucleotide sequence ID" value="NZ_JBHSZR010000002.1"/>
</dbReference>
<name>A0A4V2JEB9_9HYPH</name>
<keyword evidence="2" id="KW-1185">Reference proteome</keyword>
<accession>A0A4V2JEB9</accession>
<dbReference type="OrthoDB" id="6906417at2"/>
<reference evidence="1 2" key="1">
    <citation type="submission" date="2019-02" db="EMBL/GenBank/DDBJ databases">
        <title>Hansschlegelia quercus sp. nov., a novel methylotrophic bacterium from buds of oak (Quercus robur L.).</title>
        <authorList>
            <person name="Agafonova N.V."/>
            <person name="Kaparullina E.N."/>
            <person name="Grouzdev D.S."/>
            <person name="Doronina N.V."/>
        </authorList>
    </citation>
    <scope>NUCLEOTIDE SEQUENCE [LARGE SCALE GENOMIC DNA]</scope>
    <source>
        <strain evidence="1 2">Dub</strain>
    </source>
</reference>
<dbReference type="Proteomes" id="UP000291613">
    <property type="component" value="Unassembled WGS sequence"/>
</dbReference>
<proteinExistence type="predicted"/>
<dbReference type="AlphaFoldDB" id="A0A4V2JEB9"/>